<dbReference type="Pfam" id="PF01323">
    <property type="entry name" value="DSBA"/>
    <property type="match status" value="1"/>
</dbReference>
<evidence type="ECO:0000313" key="7">
    <source>
        <dbReference type="EMBL" id="WZU63565.1"/>
    </source>
</evidence>
<evidence type="ECO:0000313" key="8">
    <source>
        <dbReference type="Proteomes" id="UP001451782"/>
    </source>
</evidence>
<keyword evidence="3" id="KW-1015">Disulfide bond</keyword>
<keyword evidence="1 5" id="KW-0732">Signal</keyword>
<dbReference type="PANTHER" id="PTHR13887:SF14">
    <property type="entry name" value="DISULFIDE BOND FORMATION PROTEIN D"/>
    <property type="match status" value="1"/>
</dbReference>
<dbReference type="InterPro" id="IPR013766">
    <property type="entry name" value="Thioredoxin_domain"/>
</dbReference>
<feature type="domain" description="Thioredoxin" evidence="6">
    <location>
        <begin position="47"/>
        <end position="237"/>
    </location>
</feature>
<evidence type="ECO:0000256" key="1">
    <source>
        <dbReference type="ARBA" id="ARBA00022729"/>
    </source>
</evidence>
<dbReference type="PANTHER" id="PTHR13887">
    <property type="entry name" value="GLUTATHIONE S-TRANSFERASE KAPPA"/>
    <property type="match status" value="1"/>
</dbReference>
<keyword evidence="4" id="KW-0676">Redox-active center</keyword>
<dbReference type="GO" id="GO:0016491">
    <property type="term" value="F:oxidoreductase activity"/>
    <property type="evidence" value="ECO:0007669"/>
    <property type="project" value="UniProtKB-KW"/>
</dbReference>
<proteinExistence type="predicted"/>
<dbReference type="Proteomes" id="UP001451782">
    <property type="component" value="Chromosome"/>
</dbReference>
<evidence type="ECO:0000256" key="2">
    <source>
        <dbReference type="ARBA" id="ARBA00023002"/>
    </source>
</evidence>
<dbReference type="SUPFAM" id="SSF52833">
    <property type="entry name" value="Thioredoxin-like"/>
    <property type="match status" value="1"/>
</dbReference>
<dbReference type="EMBL" id="CP151762">
    <property type="protein sequence ID" value="WZU63565.1"/>
    <property type="molecule type" value="Genomic_DNA"/>
</dbReference>
<dbReference type="CDD" id="cd03023">
    <property type="entry name" value="DsbA_Com1_like"/>
    <property type="match status" value="1"/>
</dbReference>
<name>A0AAN0M2M7_9RHOB</name>
<sequence length="239" mass="25933">MRKLLATVLVTLLPFGAMAQPLSDEDIKALALEAIRENPQIIMEAIALLEEQRSEAQAVAQADTLLRQRAFLEADPNAPFVGNPDAGTVIVEFFDYNCPYCKRAAADVKALIAADDDVRVVYREWPILGEGSVLASRAALAARNQGKYEEMHWGLMEMRGRAEEASILALARSIGLDVEQLRVDMQSDEVNSHIAASDQLAQNLGFTGTPAFVIGDALVPGAIPLAELQQYIAEARAAE</sequence>
<accession>A0AAN0M2M7</accession>
<protein>
    <submittedName>
        <fullName evidence="7">DsbA family protein</fullName>
    </submittedName>
</protein>
<dbReference type="KEGG" id="yag:AABB28_17300"/>
<evidence type="ECO:0000256" key="5">
    <source>
        <dbReference type="SAM" id="SignalP"/>
    </source>
</evidence>
<dbReference type="RefSeq" id="WP_342069946.1">
    <property type="nucleotide sequence ID" value="NZ_CP151762.1"/>
</dbReference>
<dbReference type="AlphaFoldDB" id="A0AAN0M2M7"/>
<keyword evidence="8" id="KW-1185">Reference proteome</keyword>
<keyword evidence="2" id="KW-0560">Oxidoreductase</keyword>
<dbReference type="InterPro" id="IPR001853">
    <property type="entry name" value="DSBA-like_thioredoxin_dom"/>
</dbReference>
<reference evidence="7 8" key="1">
    <citation type="submission" date="2024-04" db="EMBL/GenBank/DDBJ databases">
        <title>Phylogenomic analyses of a clade within the roseobacter group suggest taxonomic reassignments of species of the genera Aestuariivita, Citreicella, Loktanella, Nautella, Pelagibaca, Ruegeria, Thalassobius, Thiobacimonas and Tropicibacter, and the proposal o.</title>
        <authorList>
            <person name="Jeon C.O."/>
        </authorList>
    </citation>
    <scope>NUCLEOTIDE SEQUENCE [LARGE SCALE GENOMIC DNA]</scope>
    <source>
        <strain evidence="7 8">G8-12</strain>
    </source>
</reference>
<evidence type="ECO:0000256" key="3">
    <source>
        <dbReference type="ARBA" id="ARBA00023157"/>
    </source>
</evidence>
<evidence type="ECO:0000259" key="6">
    <source>
        <dbReference type="PROSITE" id="PS51352"/>
    </source>
</evidence>
<feature type="chain" id="PRO_5042929906" evidence="5">
    <location>
        <begin position="20"/>
        <end position="239"/>
    </location>
</feature>
<dbReference type="Gene3D" id="3.40.30.10">
    <property type="entry name" value="Glutaredoxin"/>
    <property type="match status" value="1"/>
</dbReference>
<organism evidence="7 8">
    <name type="scientific">Yoonia algicola</name>
    <dbReference type="NCBI Taxonomy" id="3137368"/>
    <lineage>
        <taxon>Bacteria</taxon>
        <taxon>Pseudomonadati</taxon>
        <taxon>Pseudomonadota</taxon>
        <taxon>Alphaproteobacteria</taxon>
        <taxon>Rhodobacterales</taxon>
        <taxon>Paracoccaceae</taxon>
        <taxon>Yoonia</taxon>
    </lineage>
</organism>
<dbReference type="PROSITE" id="PS51352">
    <property type="entry name" value="THIOREDOXIN_2"/>
    <property type="match status" value="1"/>
</dbReference>
<feature type="signal peptide" evidence="5">
    <location>
        <begin position="1"/>
        <end position="19"/>
    </location>
</feature>
<gene>
    <name evidence="7" type="ORF">AABB28_17300</name>
</gene>
<evidence type="ECO:0000256" key="4">
    <source>
        <dbReference type="ARBA" id="ARBA00023284"/>
    </source>
</evidence>
<dbReference type="InterPro" id="IPR036249">
    <property type="entry name" value="Thioredoxin-like_sf"/>
</dbReference>